<dbReference type="RefSeq" id="WP_338501085.1">
    <property type="nucleotide sequence ID" value="NZ_CP145607.1"/>
</dbReference>
<organism evidence="1 2">
    <name type="scientific">Sphingomonas kaistensis</name>
    <dbReference type="NCBI Taxonomy" id="298708"/>
    <lineage>
        <taxon>Bacteria</taxon>
        <taxon>Pseudomonadati</taxon>
        <taxon>Pseudomonadota</taxon>
        <taxon>Alphaproteobacteria</taxon>
        <taxon>Sphingomonadales</taxon>
        <taxon>Sphingomonadaceae</taxon>
        <taxon>Sphingomonas</taxon>
    </lineage>
</organism>
<accession>A0ABZ2FWF6</accession>
<protein>
    <submittedName>
        <fullName evidence="1">DUF4304 domain-containing protein</fullName>
    </submittedName>
</protein>
<name>A0ABZ2FWF6_9SPHN</name>
<evidence type="ECO:0000313" key="2">
    <source>
        <dbReference type="Proteomes" id="UP001382935"/>
    </source>
</evidence>
<dbReference type="InterPro" id="IPR025412">
    <property type="entry name" value="DUF4304"/>
</dbReference>
<sequence>MPGTHDRIIADAAKAALEPLGFKRKGRSRTWIADHGWWLTIVEFQPSAWSKGSYLNVAAHWLWSKIGSLSLDFGGRIMEHVEYATDDQFTRAAAQLVKSAAVEAQRLAELFATLSKAADVLLETAQADGGQQHMHPGWSDYNAGVAAALTGRTEEARRSFTAILDSRAPTGSLLHSAAERMMQLLSGPTCLRGEVMSSIERQREALRLPPLTRHLF</sequence>
<dbReference type="Proteomes" id="UP001382935">
    <property type="component" value="Chromosome"/>
</dbReference>
<dbReference type="Pfam" id="PF14137">
    <property type="entry name" value="DUF4304"/>
    <property type="match status" value="1"/>
</dbReference>
<evidence type="ECO:0000313" key="1">
    <source>
        <dbReference type="EMBL" id="WWM69178.1"/>
    </source>
</evidence>
<keyword evidence="2" id="KW-1185">Reference proteome</keyword>
<gene>
    <name evidence="1" type="ORF">V6R86_00285</name>
</gene>
<proteinExistence type="predicted"/>
<dbReference type="EMBL" id="CP145607">
    <property type="protein sequence ID" value="WWM69178.1"/>
    <property type="molecule type" value="Genomic_DNA"/>
</dbReference>
<reference evidence="1 2" key="1">
    <citation type="submission" date="2024-02" db="EMBL/GenBank/DDBJ databases">
        <title>Full genome sequence of Sphingomonas kaistensis.</title>
        <authorList>
            <person name="Poletto B.L."/>
            <person name="Silva G."/>
            <person name="Galante D."/>
            <person name="Campos K.R."/>
            <person name="Santos M.B.N."/>
            <person name="Sacchi C.T."/>
        </authorList>
    </citation>
    <scope>NUCLEOTIDE SEQUENCE [LARGE SCALE GENOMIC DNA]</scope>
    <source>
        <strain evidence="1 2">MA4R</strain>
    </source>
</reference>